<dbReference type="InterPro" id="IPR003016">
    <property type="entry name" value="2-oxoA_DH_lipoyl-BS"/>
</dbReference>
<keyword evidence="3 4" id="KW-0450">Lipoyl</keyword>
<dbReference type="GO" id="GO:0006086">
    <property type="term" value="P:pyruvate decarboxylation to acetyl-CoA"/>
    <property type="evidence" value="ECO:0007669"/>
    <property type="project" value="InterPro"/>
</dbReference>
<protein>
    <recommendedName>
        <fullName evidence="4">Dihydrolipoamide acetyltransferase component of pyruvate dehydrogenase complex</fullName>
        <ecNumber evidence="4">2.3.1.-</ecNumber>
    </recommendedName>
</protein>
<dbReference type="PANTHER" id="PTHR23151">
    <property type="entry name" value="DIHYDROLIPOAMIDE ACETYL/SUCCINYL-TRANSFERASE-RELATED"/>
    <property type="match status" value="1"/>
</dbReference>
<feature type="domain" description="Lipoyl-binding" evidence="5">
    <location>
        <begin position="2"/>
        <end position="77"/>
    </location>
</feature>
<dbReference type="InterPro" id="IPR000089">
    <property type="entry name" value="Biotin_lipoyl"/>
</dbReference>
<evidence type="ECO:0000256" key="4">
    <source>
        <dbReference type="RuleBase" id="RU003423"/>
    </source>
</evidence>
<feature type="domain" description="Peripheral subunit-binding (PSBD)" evidence="6">
    <location>
        <begin position="260"/>
        <end position="297"/>
    </location>
</feature>
<dbReference type="GO" id="GO:0016746">
    <property type="term" value="F:acyltransferase activity"/>
    <property type="evidence" value="ECO:0007669"/>
    <property type="project" value="UniProtKB-KW"/>
</dbReference>
<dbReference type="Pfam" id="PF02817">
    <property type="entry name" value="E3_binding"/>
    <property type="match status" value="1"/>
</dbReference>
<comment type="caution">
    <text evidence="7">The sequence shown here is derived from an EMBL/GenBank/DDBJ whole genome shotgun (WGS) entry which is preliminary data.</text>
</comment>
<dbReference type="Gene3D" id="3.30.559.10">
    <property type="entry name" value="Chloramphenicol acetyltransferase-like domain"/>
    <property type="match status" value="1"/>
</dbReference>
<name>A0AAP1WFL1_9FLAO</name>
<dbReference type="InterPro" id="IPR001078">
    <property type="entry name" value="2-oxoacid_DH_actylTfrase"/>
</dbReference>
<dbReference type="PROSITE" id="PS51826">
    <property type="entry name" value="PSBD"/>
    <property type="match status" value="1"/>
</dbReference>
<evidence type="ECO:0000313" key="8">
    <source>
        <dbReference type="Proteomes" id="UP000806077"/>
    </source>
</evidence>
<keyword evidence="4" id="KW-0808">Transferase</keyword>
<dbReference type="InterPro" id="IPR004167">
    <property type="entry name" value="PSBD"/>
</dbReference>
<dbReference type="SUPFAM" id="SSF47005">
    <property type="entry name" value="Peripheral subunit-binding domain of 2-oxo acid dehydrogenase complex"/>
    <property type="match status" value="1"/>
</dbReference>
<dbReference type="CDD" id="cd06849">
    <property type="entry name" value="lipoyl_domain"/>
    <property type="match status" value="2"/>
</dbReference>
<accession>A0AAP1WFL1</accession>
<comment type="similarity">
    <text evidence="2 4">Belongs to the 2-oxoacid dehydrogenase family.</text>
</comment>
<dbReference type="EC" id="2.3.1.-" evidence="4"/>
<dbReference type="PROSITE" id="PS00189">
    <property type="entry name" value="LIPOYL"/>
    <property type="match status" value="2"/>
</dbReference>
<evidence type="ECO:0000259" key="5">
    <source>
        <dbReference type="PROSITE" id="PS50968"/>
    </source>
</evidence>
<feature type="domain" description="Lipoyl-binding" evidence="5">
    <location>
        <begin position="123"/>
        <end position="198"/>
    </location>
</feature>
<dbReference type="InterPro" id="IPR036625">
    <property type="entry name" value="E3-bd_dom_sf"/>
</dbReference>
<keyword evidence="7" id="KW-0670">Pyruvate</keyword>
<dbReference type="PANTHER" id="PTHR23151:SF90">
    <property type="entry name" value="DIHYDROLIPOYLLYSINE-RESIDUE ACETYLTRANSFERASE COMPONENT OF PYRUVATE DEHYDROGENASE COMPLEX, MITOCHONDRIAL-RELATED"/>
    <property type="match status" value="1"/>
</dbReference>
<reference evidence="7 8" key="1">
    <citation type="journal article" date="2020" name="Int. J. Syst. Evol. Microbiol.">
        <title>Tenacibaculum piscium sp. nov., isolated from skin ulcers of sea-farmed fish, and description of Tenacibaculum finnmarkense sp. nov. with subdivision into genomovars finnmarkense and ulcerans.</title>
        <authorList>
            <person name="Olsen A.B."/>
            <person name="Spilsberg B."/>
            <person name="Nilsen H.K."/>
            <person name="Lagesen K."/>
            <person name="Gulla S."/>
            <person name="Avendano-Herrera R."/>
            <person name="Irgang R."/>
            <person name="Duchaud E."/>
            <person name="Colquhoun D.J."/>
        </authorList>
    </citation>
    <scope>NUCLEOTIDE SEQUENCE [LARGE SCALE GENOMIC DNA]</scope>
    <source>
        <strain evidence="7 8">TNO037</strain>
    </source>
</reference>
<dbReference type="InterPro" id="IPR011053">
    <property type="entry name" value="Single_hybrid_motif"/>
</dbReference>
<proteinExistence type="inferred from homology"/>
<keyword evidence="4" id="KW-0012">Acyltransferase</keyword>
<sequence>MATIINMPRLSDTMEEGVVASWLKNVGDSIEEGDILAEIETDKATMEFESFHEGVLLHIGVQEGGSAPVDTLLAIIGEQGEDITALLNGGTAAATIEEAPKAEAVVNEQVAVKSEAVAMPAGVVVINMPRLSDTMEEGTVASWLKSVGDTIEEGDILAEIETDKATMEFESFNEGVLLHIGVQEGEAAPVDTLLAIIGKQGTDVATVLSALNSGNASVSADVKSEEKTASKEEATKVTSKEQVKVAAETVTTTTSGGRIFASPLAKKIAKDKGFKLADIKGSGENGRIVKKDVENYTPAAVKVEAPVAVKKENLANFAIAGEENTLEVKNSQMRKAIAKALKNSKFDAPHFYLNIEVDMDNAMASRKIINAVPDTKVSFNDMVVKACAMALKKHPNVNTSWTDNTTLFHSHIHIGVAVAVDEGLVVPVVKHTDALSLTQIGASVRDLAGKARNKKISPAEMQGSTFTVSNLGMFGIESFTSIINQPNSAILSVGAIVQKPVVKNGEIVVGNTMKLTLACDHRTVDGAVGAQFLQTLKTFVENPVTMLA</sequence>
<dbReference type="SUPFAM" id="SSF51230">
    <property type="entry name" value="Single hybrid motif"/>
    <property type="match status" value="2"/>
</dbReference>
<dbReference type="Proteomes" id="UP000806077">
    <property type="component" value="Unassembled WGS sequence"/>
</dbReference>
<organism evidence="7 8">
    <name type="scientific">Tenacibaculum finnmarkense genomovar finnmarkense</name>
    <dbReference type="NCBI Taxonomy" id="1458503"/>
    <lineage>
        <taxon>Bacteria</taxon>
        <taxon>Pseudomonadati</taxon>
        <taxon>Bacteroidota</taxon>
        <taxon>Flavobacteriia</taxon>
        <taxon>Flavobacteriales</taxon>
        <taxon>Flavobacteriaceae</taxon>
        <taxon>Tenacibaculum</taxon>
        <taxon>Tenacibaculum finnmarkense</taxon>
    </lineage>
</organism>
<gene>
    <name evidence="7" type="ORF">F7645_03260</name>
</gene>
<comment type="cofactor">
    <cofactor evidence="1 4">
        <name>(R)-lipoate</name>
        <dbReference type="ChEBI" id="CHEBI:83088"/>
    </cofactor>
</comment>
<dbReference type="Gene3D" id="4.10.320.10">
    <property type="entry name" value="E3-binding domain"/>
    <property type="match status" value="1"/>
</dbReference>
<evidence type="ECO:0000256" key="1">
    <source>
        <dbReference type="ARBA" id="ARBA00001938"/>
    </source>
</evidence>
<dbReference type="Pfam" id="PF00364">
    <property type="entry name" value="Biotin_lipoyl"/>
    <property type="match status" value="2"/>
</dbReference>
<dbReference type="AlphaFoldDB" id="A0AAP1WFL1"/>
<dbReference type="Gene3D" id="2.40.50.100">
    <property type="match status" value="2"/>
</dbReference>
<keyword evidence="8" id="KW-1185">Reference proteome</keyword>
<evidence type="ECO:0000313" key="7">
    <source>
        <dbReference type="EMBL" id="MBE7694448.1"/>
    </source>
</evidence>
<dbReference type="GO" id="GO:0045254">
    <property type="term" value="C:pyruvate dehydrogenase complex"/>
    <property type="evidence" value="ECO:0007669"/>
    <property type="project" value="InterPro"/>
</dbReference>
<evidence type="ECO:0000256" key="3">
    <source>
        <dbReference type="ARBA" id="ARBA00022823"/>
    </source>
</evidence>
<dbReference type="Pfam" id="PF00198">
    <property type="entry name" value="2-oxoacid_dh"/>
    <property type="match status" value="1"/>
</dbReference>
<dbReference type="SUPFAM" id="SSF52777">
    <property type="entry name" value="CoA-dependent acyltransferases"/>
    <property type="match status" value="1"/>
</dbReference>
<dbReference type="InterPro" id="IPR045257">
    <property type="entry name" value="E2/Pdx1"/>
</dbReference>
<dbReference type="EMBL" id="WXXV01000002">
    <property type="protein sequence ID" value="MBE7694448.1"/>
    <property type="molecule type" value="Genomic_DNA"/>
</dbReference>
<dbReference type="InterPro" id="IPR023213">
    <property type="entry name" value="CAT-like_dom_sf"/>
</dbReference>
<dbReference type="RefSeq" id="WP_101955675.1">
    <property type="nucleotide sequence ID" value="NZ_JAJHTL010000001.1"/>
</dbReference>
<evidence type="ECO:0000256" key="2">
    <source>
        <dbReference type="ARBA" id="ARBA00007317"/>
    </source>
</evidence>
<dbReference type="PROSITE" id="PS50968">
    <property type="entry name" value="BIOTINYL_LIPOYL"/>
    <property type="match status" value="2"/>
</dbReference>
<evidence type="ECO:0000259" key="6">
    <source>
        <dbReference type="PROSITE" id="PS51826"/>
    </source>
</evidence>